<dbReference type="GO" id="GO:0005828">
    <property type="term" value="C:kinetochore microtubule"/>
    <property type="evidence" value="ECO:0007669"/>
    <property type="project" value="TreeGrafter"/>
</dbReference>
<dbReference type="PANTHER" id="PTHR15688">
    <property type="entry name" value="KINETOCHORE-ASSOCIATED PROTEIN 1"/>
    <property type="match status" value="1"/>
</dbReference>
<dbReference type="OrthoDB" id="343783at2759"/>
<dbReference type="GO" id="GO:1990423">
    <property type="term" value="C:RZZ complex"/>
    <property type="evidence" value="ECO:0007669"/>
    <property type="project" value="TreeGrafter"/>
</dbReference>
<organism evidence="4">
    <name type="scientific">Taenia asiatica</name>
    <name type="common">Asian tapeworm</name>
    <dbReference type="NCBI Taxonomy" id="60517"/>
    <lineage>
        <taxon>Eukaryota</taxon>
        <taxon>Metazoa</taxon>
        <taxon>Spiralia</taxon>
        <taxon>Lophotrochozoa</taxon>
        <taxon>Platyhelminthes</taxon>
        <taxon>Cestoda</taxon>
        <taxon>Eucestoda</taxon>
        <taxon>Cyclophyllidea</taxon>
        <taxon>Taeniidae</taxon>
        <taxon>Taenia</taxon>
    </lineage>
</organism>
<evidence type="ECO:0000313" key="4">
    <source>
        <dbReference type="WBParaSite" id="TASK_0000039901-mRNA-1"/>
    </source>
</evidence>
<dbReference type="GO" id="GO:0031267">
    <property type="term" value="F:small GTPase binding"/>
    <property type="evidence" value="ECO:0007669"/>
    <property type="project" value="TreeGrafter"/>
</dbReference>
<evidence type="ECO:0000313" key="3">
    <source>
        <dbReference type="Proteomes" id="UP000282613"/>
    </source>
</evidence>
<dbReference type="InterPro" id="IPR052802">
    <property type="entry name" value="KNTC1"/>
</dbReference>
<dbReference type="EMBL" id="UYRS01000050">
    <property type="protein sequence ID" value="VDK20851.1"/>
    <property type="molecule type" value="Genomic_DNA"/>
</dbReference>
<dbReference type="GO" id="GO:0007094">
    <property type="term" value="P:mitotic spindle assembly checkpoint signaling"/>
    <property type="evidence" value="ECO:0007669"/>
    <property type="project" value="TreeGrafter"/>
</dbReference>
<dbReference type="GO" id="GO:1903394">
    <property type="term" value="P:protein localization to kinetochore involved in kinetochore assembly"/>
    <property type="evidence" value="ECO:0007669"/>
    <property type="project" value="TreeGrafter"/>
</dbReference>
<dbReference type="Proteomes" id="UP000282613">
    <property type="component" value="Unassembled WGS sequence"/>
</dbReference>
<dbReference type="Pfam" id="PF24520">
    <property type="entry name" value="ARM_KNTC1_1st"/>
    <property type="match status" value="1"/>
</dbReference>
<gene>
    <name evidence="2" type="ORF">TASK_LOCUS400</name>
</gene>
<protein>
    <submittedName>
        <fullName evidence="4">DUF2428 domain-containing protein</fullName>
    </submittedName>
</protein>
<dbReference type="InterPro" id="IPR055403">
    <property type="entry name" value="ARM_KNTC1_1st"/>
</dbReference>
<name>A0A158R6K6_TAEAS</name>
<dbReference type="STRING" id="60517.A0A158R6K6"/>
<reference evidence="2 3" key="2">
    <citation type="submission" date="2018-11" db="EMBL/GenBank/DDBJ databases">
        <authorList>
            <consortium name="Pathogen Informatics"/>
        </authorList>
    </citation>
    <scope>NUCLEOTIDE SEQUENCE [LARGE SCALE GENOMIC DNA]</scope>
</reference>
<dbReference type="GO" id="GO:0000070">
    <property type="term" value="P:mitotic sister chromatid segregation"/>
    <property type="evidence" value="ECO:0007669"/>
    <property type="project" value="TreeGrafter"/>
</dbReference>
<proteinExistence type="predicted"/>
<accession>A0A158R6K6</accession>
<evidence type="ECO:0000313" key="2">
    <source>
        <dbReference type="EMBL" id="VDK20851.1"/>
    </source>
</evidence>
<sequence length="1806" mass="201860">MPLTTQFSSLFSRNHLNSEPILLEQEEAHLRVSTFSILDLTDRLKAMVQEKKFAEARQFAMRYALDTRLITQFEFLACIETLVANAEKLGVFLSDETTNTVISDCESICERAIELLDDFTVLESSEAIVQLTKSGIIPCVGKQSRLLESILNKLPQHAEVRETVAAALKRLKSFCKLRKYRDLSCISWKKFISSKIAAEFVECFTKWEEYSDGFAIWYMFKADLTSDLTFQSVNAFLSILSLKPLTSDCKNPELEKLLVETENALHAWLGTELVPALISNCPSALPLLSKWSVNRVRQLEDFVKSSGGRRYFDWPETAITWTERLLSKTKPASCQDEEVDFLISGLYSRSAEVDPFYDARCLLFDLITIKDLLDKYNFKLDLASCRTMDAKSVAFRLIDVAVTSHSGCDKSTAMIDRVANFIRERGLYADSVYCDYCFNLLAAFKTQISSRTTVTFTDDGKQLILPESTTTADLIHRACLVASWITSLDYRCKTAQFLAKVTPMPWPAQLHAVVDSVLADCGLGRFESMHVAIWGLSRRSNRAKATNILLMYGVELDTRPGFGLVHSLSGLLLHASPPWLTVPSLSLPPSRSPRTRKEVLADALQVAQLLAVPSTYSADSTATASHVLAVIHLRLALQQTILYPTNHLDVHQRVHYLLSIVFEEVLALEQTSGQSFVETLFAEALNDLAALWDVTHRSFEWAFLYLEVFACTALETTRLCGPHSNVGREAAHWLRYVQLGQKILRHLKACGSDTDVSILHHLTTPGGSDETILPLAFKYSPSVGPFDPQSVALFNLLLQWTQTEQAGQLKKADADILLVEAWLTDKPPIETVVMVMKQLLERLKMKFGGNEVDPGIAHRFVASKLMPFVADLTVGSQFGQLALLLEYVRDLLESAFNKGPFERWQFSLLDEEEVRQDVSLETAQNLSSESLRWLSQVVQYMMKSGEDTAGNLETITVLISEGLRLAVEYATKLDLVISVALPMVGALTSLCFDEACDGSLRVADSIMQEDPAVEMAIVKARKDLMEHLFGVLREHINQWMSHALGRLFCAPRLDQPLAFSLAVNLPLSVSGSQLRQIVAANPRAANKIQVIASMMFKAANYLPTEASQQMIEMAQSLSMNAKWDAALRVYGLRLSHRNPRPDVVLGHLLDISPHLCRPLTVTTPLSLGSASAHSKPLPPISEIVEFCEDFHQDVRKVLLKHLEVFLQTSFSQQVSASGVVDDLERFREYSKAKLDRASDIHKALQQFATPGSKFREEKLVFLLKRSLAATSPYDYEQLFFLLGCIGCYEDMDQAPRMYALLEFLQRYNPKPTRDALSGRSLAASVTEDSTSSQDLLLKKYRLPFHPLCDASGFVHFEKELDHSNVYKWLKLNDFMQWNLSDNIRIAVVSNSLKSLQKMGLLRLLPPSVVSSTLPVGAKFFRHTPLVDCAAAKVWEEALACKRIIRSCLSRAYQLLLSVKDRMKLLMFLGETFSRLQDGPIRLMFLKIAVRLINGWRVNESTFGSGAHSHSSSSALLADRSTASTTRSSVQPGERVSHCIKRALKEAELCRQKLAVEACLHRYCITRFWPDILTRAASSSVLVDLLLNKSCLVYGSDGRSPVVAYRRREEVLAMLEGALGELLSLQGVNFGSWARQVLWQCLRLPKSIRPPEESETESGNGSGGVVDLNATAIIFDPDSSVLLPGEQTDLSFNTTISSPNAFDIRKPENCGEIGEPVESDFVLGEVLVKATATGGGGGDEVTRILAEWCLLRPLAPDVLRSLSAQEVKKRWRTVRFTLRCCKLPFSDPSVSQMIEYLRNLAAIVREK</sequence>
<evidence type="ECO:0000259" key="1">
    <source>
        <dbReference type="Pfam" id="PF24520"/>
    </source>
</evidence>
<reference evidence="4" key="1">
    <citation type="submission" date="2016-04" db="UniProtKB">
        <authorList>
            <consortium name="WormBaseParasite"/>
        </authorList>
    </citation>
    <scope>IDENTIFICATION</scope>
</reference>
<dbReference type="PANTHER" id="PTHR15688:SF1">
    <property type="entry name" value="KINETOCHORE-ASSOCIATED PROTEIN 1"/>
    <property type="match status" value="1"/>
</dbReference>
<dbReference type="GO" id="GO:0005737">
    <property type="term" value="C:cytoplasm"/>
    <property type="evidence" value="ECO:0007669"/>
    <property type="project" value="TreeGrafter"/>
</dbReference>
<feature type="domain" description="KNTC1 first ARM-repeats" evidence="1">
    <location>
        <begin position="47"/>
        <end position="304"/>
    </location>
</feature>
<keyword evidence="3" id="KW-1185">Reference proteome</keyword>
<dbReference type="WBParaSite" id="TASK_0000039901-mRNA-1">
    <property type="protein sequence ID" value="TASK_0000039901-mRNA-1"/>
    <property type="gene ID" value="TASK_0000039901"/>
</dbReference>